<evidence type="ECO:0000259" key="9">
    <source>
        <dbReference type="Pfam" id="PF05154"/>
    </source>
</evidence>
<dbReference type="Proteomes" id="UP000597444">
    <property type="component" value="Unassembled WGS sequence"/>
</dbReference>
<proteinExistence type="predicted"/>
<evidence type="ECO:0000256" key="7">
    <source>
        <dbReference type="SAM" id="MobiDB-lite"/>
    </source>
</evidence>
<feature type="domain" description="TM2" evidence="9">
    <location>
        <begin position="74"/>
        <end position="123"/>
    </location>
</feature>
<reference evidence="10" key="1">
    <citation type="submission" date="2020-10" db="EMBL/GenBank/DDBJ databases">
        <title>Taxonomic study of unclassified bacteria belonging to the class Ktedonobacteria.</title>
        <authorList>
            <person name="Yabe S."/>
            <person name="Wang C.M."/>
            <person name="Zheng Y."/>
            <person name="Sakai Y."/>
            <person name="Cavaletti L."/>
            <person name="Monciardini P."/>
            <person name="Donadio S."/>
        </authorList>
    </citation>
    <scope>NUCLEOTIDE SEQUENCE</scope>
    <source>
        <strain evidence="10">ID150040</strain>
    </source>
</reference>
<evidence type="ECO:0000256" key="8">
    <source>
        <dbReference type="SAM" id="Phobius"/>
    </source>
</evidence>
<dbReference type="PANTHER" id="PTHR21016">
    <property type="entry name" value="BETA-AMYLOID BINDING PROTEIN-RELATED"/>
    <property type="match status" value="1"/>
</dbReference>
<organism evidence="10 11">
    <name type="scientific">Reticulibacter mediterranei</name>
    <dbReference type="NCBI Taxonomy" id="2778369"/>
    <lineage>
        <taxon>Bacteria</taxon>
        <taxon>Bacillati</taxon>
        <taxon>Chloroflexota</taxon>
        <taxon>Ktedonobacteria</taxon>
        <taxon>Ktedonobacterales</taxon>
        <taxon>Reticulibacteraceae</taxon>
        <taxon>Reticulibacter</taxon>
    </lineage>
</organism>
<feature type="transmembrane region" description="Helical" evidence="8">
    <location>
        <begin position="78"/>
        <end position="97"/>
    </location>
</feature>
<keyword evidence="6" id="KW-0325">Glycoprotein</keyword>
<evidence type="ECO:0000313" key="11">
    <source>
        <dbReference type="Proteomes" id="UP000597444"/>
    </source>
</evidence>
<comment type="subcellular location">
    <subcellularLocation>
        <location evidence="1">Membrane</location>
        <topology evidence="1">Multi-pass membrane protein</topology>
    </subcellularLocation>
</comment>
<dbReference type="PANTHER" id="PTHR21016:SF7">
    <property type="entry name" value="TM2 DOMAIN-CONTAINING PROTEIN 3"/>
    <property type="match status" value="1"/>
</dbReference>
<evidence type="ECO:0000256" key="2">
    <source>
        <dbReference type="ARBA" id="ARBA00022692"/>
    </source>
</evidence>
<feature type="region of interest" description="Disordered" evidence="7">
    <location>
        <begin position="1"/>
        <end position="71"/>
    </location>
</feature>
<keyword evidence="11" id="KW-1185">Reference proteome</keyword>
<dbReference type="RefSeq" id="WP_220201390.1">
    <property type="nucleotide sequence ID" value="NZ_BNJK01000001.1"/>
</dbReference>
<feature type="transmembrane region" description="Helical" evidence="8">
    <location>
        <begin position="178"/>
        <end position="203"/>
    </location>
</feature>
<evidence type="ECO:0000313" key="10">
    <source>
        <dbReference type="EMBL" id="GHO90424.1"/>
    </source>
</evidence>
<evidence type="ECO:0000256" key="4">
    <source>
        <dbReference type="ARBA" id="ARBA00022989"/>
    </source>
</evidence>
<evidence type="ECO:0000256" key="6">
    <source>
        <dbReference type="ARBA" id="ARBA00023180"/>
    </source>
</evidence>
<keyword evidence="3" id="KW-0732">Signal</keyword>
<evidence type="ECO:0000256" key="3">
    <source>
        <dbReference type="ARBA" id="ARBA00022729"/>
    </source>
</evidence>
<sequence>MYNPDSTPNQPPFYNQGSPSRPPYPQEPFTGPGSGYSQGSRPSQFLPPSPYTQRSMPEQPSLYKPYNPGQDQGQRKSWSTAIFLCYFLGLWGAHRFYTGKTGTAILQLFTLGGLGIWWAVDLIMIITGSFTDKDGRGLSSSTYPHIMYNPRGKLVAITLLLCSPVGLHRFYVGKTGSAILLLLSCFTTVGLIWWAVDLIMIMVGAFKDKDGQPLVIHWQQ</sequence>
<gene>
    <name evidence="10" type="ORF">KSF_004720</name>
</gene>
<evidence type="ECO:0000256" key="5">
    <source>
        <dbReference type="ARBA" id="ARBA00023136"/>
    </source>
</evidence>
<dbReference type="EMBL" id="BNJK01000001">
    <property type="protein sequence ID" value="GHO90424.1"/>
    <property type="molecule type" value="Genomic_DNA"/>
</dbReference>
<dbReference type="InterPro" id="IPR007829">
    <property type="entry name" value="TM2"/>
</dbReference>
<keyword evidence="4 8" id="KW-1133">Transmembrane helix</keyword>
<evidence type="ECO:0000256" key="1">
    <source>
        <dbReference type="ARBA" id="ARBA00004141"/>
    </source>
</evidence>
<protein>
    <recommendedName>
        <fullName evidence="9">TM2 domain-containing protein</fullName>
    </recommendedName>
</protein>
<dbReference type="Pfam" id="PF05154">
    <property type="entry name" value="TM2"/>
    <property type="match status" value="2"/>
</dbReference>
<feature type="transmembrane region" description="Helical" evidence="8">
    <location>
        <begin position="109"/>
        <end position="131"/>
    </location>
</feature>
<accession>A0A8J3IFU8</accession>
<name>A0A8J3IFU8_9CHLR</name>
<dbReference type="GO" id="GO:0016020">
    <property type="term" value="C:membrane"/>
    <property type="evidence" value="ECO:0007669"/>
    <property type="project" value="UniProtKB-SubCell"/>
</dbReference>
<keyword evidence="2 8" id="KW-0812">Transmembrane</keyword>
<dbReference type="InterPro" id="IPR050932">
    <property type="entry name" value="TM2D1-3-like"/>
</dbReference>
<feature type="compositionally biased region" description="Polar residues" evidence="7">
    <location>
        <begin position="1"/>
        <end position="19"/>
    </location>
</feature>
<feature type="domain" description="TM2" evidence="9">
    <location>
        <begin position="153"/>
        <end position="199"/>
    </location>
</feature>
<keyword evidence="5 8" id="KW-0472">Membrane</keyword>
<comment type="caution">
    <text evidence="10">The sequence shown here is derived from an EMBL/GenBank/DDBJ whole genome shotgun (WGS) entry which is preliminary data.</text>
</comment>
<dbReference type="AlphaFoldDB" id="A0A8J3IFU8"/>
<feature type="transmembrane region" description="Helical" evidence="8">
    <location>
        <begin position="152"/>
        <end position="172"/>
    </location>
</feature>